<dbReference type="PROSITE" id="PS50076">
    <property type="entry name" value="DNAJ_2"/>
    <property type="match status" value="1"/>
</dbReference>
<dbReference type="InterPro" id="IPR036869">
    <property type="entry name" value="J_dom_sf"/>
</dbReference>
<dbReference type="PANTHER" id="PTHR44145:SF3">
    <property type="entry name" value="DNAJ HOMOLOG SUBFAMILY A MEMBER 3, MITOCHONDRIAL"/>
    <property type="match status" value="1"/>
</dbReference>
<keyword evidence="2" id="KW-1133">Transmembrane helix</keyword>
<keyword evidence="1" id="KW-0143">Chaperone</keyword>
<evidence type="ECO:0000313" key="4">
    <source>
        <dbReference type="EMBL" id="QEC62289.1"/>
    </source>
</evidence>
<dbReference type="PROSITE" id="PS00636">
    <property type="entry name" value="DNAJ_1"/>
    <property type="match status" value="1"/>
</dbReference>
<evidence type="ECO:0000256" key="2">
    <source>
        <dbReference type="SAM" id="Phobius"/>
    </source>
</evidence>
<dbReference type="Proteomes" id="UP000321479">
    <property type="component" value="Chromosome"/>
</dbReference>
<accession>A0A5B8UTM0</accession>
<protein>
    <recommendedName>
        <fullName evidence="3">J domain-containing protein</fullName>
    </recommendedName>
</protein>
<gene>
    <name evidence="4" type="ORF">FRZ54_06730</name>
</gene>
<dbReference type="OrthoDB" id="9779622at2"/>
<dbReference type="PRINTS" id="PR00625">
    <property type="entry name" value="JDOMAIN"/>
</dbReference>
<dbReference type="InterPro" id="IPR001623">
    <property type="entry name" value="DnaJ_domain"/>
</dbReference>
<proteinExistence type="predicted"/>
<dbReference type="KEGG" id="mgin:FRZ54_06730"/>
<dbReference type="EMBL" id="CP042436">
    <property type="protein sequence ID" value="QEC62289.1"/>
    <property type="molecule type" value="Genomic_DNA"/>
</dbReference>
<reference evidence="4 5" key="1">
    <citation type="journal article" date="2017" name="Curr. Microbiol.">
        <title>Mucilaginibacter ginsenosidivorans sp. nov., Isolated from Soil of Ginseng Field.</title>
        <authorList>
            <person name="Kim M.M."/>
            <person name="Siddiqi M.Z."/>
            <person name="Im W.T."/>
        </authorList>
    </citation>
    <scope>NUCLEOTIDE SEQUENCE [LARGE SCALE GENOMIC DNA]</scope>
    <source>
        <strain evidence="4 5">Gsoil 3017</strain>
    </source>
</reference>
<keyword evidence="2" id="KW-0812">Transmembrane</keyword>
<dbReference type="Gene3D" id="2.30.30.40">
    <property type="entry name" value="SH3 Domains"/>
    <property type="match status" value="1"/>
</dbReference>
<dbReference type="PANTHER" id="PTHR44145">
    <property type="entry name" value="DNAJ HOMOLOG SUBFAMILY A MEMBER 3, MITOCHONDRIAL"/>
    <property type="match status" value="1"/>
</dbReference>
<dbReference type="RefSeq" id="WP_147030866.1">
    <property type="nucleotide sequence ID" value="NZ_CP042436.1"/>
</dbReference>
<evidence type="ECO:0000256" key="1">
    <source>
        <dbReference type="ARBA" id="ARBA00023186"/>
    </source>
</evidence>
<dbReference type="SMART" id="SM00271">
    <property type="entry name" value="DnaJ"/>
    <property type="match status" value="1"/>
</dbReference>
<dbReference type="AlphaFoldDB" id="A0A5B8UTM0"/>
<dbReference type="Gene3D" id="1.10.287.110">
    <property type="entry name" value="DnaJ domain"/>
    <property type="match status" value="1"/>
</dbReference>
<evidence type="ECO:0000259" key="3">
    <source>
        <dbReference type="PROSITE" id="PS50076"/>
    </source>
</evidence>
<feature type="transmembrane region" description="Helical" evidence="2">
    <location>
        <begin position="83"/>
        <end position="104"/>
    </location>
</feature>
<dbReference type="InterPro" id="IPR018253">
    <property type="entry name" value="DnaJ_domain_CS"/>
</dbReference>
<sequence>MKDFYYILGTARDATQPEIEVAYRKLARRFYRDGEAHDEFMDSHFREITEAYDTLRDTNRRSKYDTAFRRNHQRSLAAFKLKYLNIAVAITFVAVTALFADYVISSIRGHTSKKPVTKTPIQPAVAAVAAIRPKKHHKAVTAAVQSHLTTLSTKEHNPASEINAFIPVTHAGPSITDTTGPAPVSTALPYLVTLHANVTGIVYLHRSPDYNSPVIAKISDETQVQLRQKGETYCKVLFNDQEGYVLTSSIIRP</sequence>
<name>A0A5B8UTM0_9SPHI</name>
<dbReference type="SUPFAM" id="SSF46565">
    <property type="entry name" value="Chaperone J-domain"/>
    <property type="match status" value="1"/>
</dbReference>
<dbReference type="InterPro" id="IPR051938">
    <property type="entry name" value="Apopto_cytoskel_mod"/>
</dbReference>
<dbReference type="Pfam" id="PF00226">
    <property type="entry name" value="DnaJ"/>
    <property type="match status" value="1"/>
</dbReference>
<dbReference type="CDD" id="cd06257">
    <property type="entry name" value="DnaJ"/>
    <property type="match status" value="1"/>
</dbReference>
<keyword evidence="5" id="KW-1185">Reference proteome</keyword>
<keyword evidence="2" id="KW-0472">Membrane</keyword>
<feature type="domain" description="J" evidence="3">
    <location>
        <begin position="3"/>
        <end position="68"/>
    </location>
</feature>
<evidence type="ECO:0000313" key="5">
    <source>
        <dbReference type="Proteomes" id="UP000321479"/>
    </source>
</evidence>
<organism evidence="4 5">
    <name type="scientific">Mucilaginibacter ginsenosidivorans</name>
    <dbReference type="NCBI Taxonomy" id="398053"/>
    <lineage>
        <taxon>Bacteria</taxon>
        <taxon>Pseudomonadati</taxon>
        <taxon>Bacteroidota</taxon>
        <taxon>Sphingobacteriia</taxon>
        <taxon>Sphingobacteriales</taxon>
        <taxon>Sphingobacteriaceae</taxon>
        <taxon>Mucilaginibacter</taxon>
    </lineage>
</organism>